<name>A0A4R7HXP4_9ACTN</name>
<evidence type="ECO:0000313" key="2">
    <source>
        <dbReference type="EMBL" id="TDT14893.1"/>
    </source>
</evidence>
<keyword evidence="1" id="KW-0472">Membrane</keyword>
<keyword evidence="1" id="KW-0812">Transmembrane</keyword>
<organism evidence="2 3">
    <name type="scientific">Ilumatobacter fluminis</name>
    <dbReference type="NCBI Taxonomy" id="467091"/>
    <lineage>
        <taxon>Bacteria</taxon>
        <taxon>Bacillati</taxon>
        <taxon>Actinomycetota</taxon>
        <taxon>Acidimicrobiia</taxon>
        <taxon>Acidimicrobiales</taxon>
        <taxon>Ilumatobacteraceae</taxon>
        <taxon>Ilumatobacter</taxon>
    </lineage>
</organism>
<gene>
    <name evidence="2" type="ORF">BDK89_0452</name>
</gene>
<proteinExistence type="predicted"/>
<evidence type="ECO:0000313" key="3">
    <source>
        <dbReference type="Proteomes" id="UP000294558"/>
    </source>
</evidence>
<comment type="caution">
    <text evidence="2">The sequence shown here is derived from an EMBL/GenBank/DDBJ whole genome shotgun (WGS) entry which is preliminary data.</text>
</comment>
<keyword evidence="3" id="KW-1185">Reference proteome</keyword>
<dbReference type="EMBL" id="SOAU01000001">
    <property type="protein sequence ID" value="TDT14893.1"/>
    <property type="molecule type" value="Genomic_DNA"/>
</dbReference>
<dbReference type="AlphaFoldDB" id="A0A4R7HXP4"/>
<feature type="transmembrane region" description="Helical" evidence="1">
    <location>
        <begin position="20"/>
        <end position="38"/>
    </location>
</feature>
<reference evidence="2 3" key="1">
    <citation type="submission" date="2019-03" db="EMBL/GenBank/DDBJ databases">
        <title>Sequencing the genomes of 1000 actinobacteria strains.</title>
        <authorList>
            <person name="Klenk H.-P."/>
        </authorList>
    </citation>
    <scope>NUCLEOTIDE SEQUENCE [LARGE SCALE GENOMIC DNA]</scope>
    <source>
        <strain evidence="2 3">DSM 18936</strain>
    </source>
</reference>
<accession>A0A4R7HXP4</accession>
<dbReference type="Proteomes" id="UP000294558">
    <property type="component" value="Unassembled WGS sequence"/>
</dbReference>
<sequence length="103" mass="11485">MIVAVVVWLAGVSIGNRPGTGALAFVSAVAVYLLCYVVRRPRVVVRRGPEVEVWSRWVRRRKLSAAPVKDAEYSLGRPAWVRVRGERIFVSSAWVGRELAARP</sequence>
<protein>
    <submittedName>
        <fullName evidence="2">Uncharacterized protein</fullName>
    </submittedName>
</protein>
<evidence type="ECO:0000256" key="1">
    <source>
        <dbReference type="SAM" id="Phobius"/>
    </source>
</evidence>
<keyword evidence="1" id="KW-1133">Transmembrane helix</keyword>